<evidence type="ECO:0000313" key="3">
    <source>
        <dbReference type="EMBL" id="KPQ40974.1"/>
    </source>
</evidence>
<feature type="compositionally biased region" description="Basic and acidic residues" evidence="1">
    <location>
        <begin position="216"/>
        <end position="238"/>
    </location>
</feature>
<feature type="region of interest" description="Disordered" evidence="1">
    <location>
        <begin position="207"/>
        <end position="238"/>
    </location>
</feature>
<dbReference type="Pfam" id="PF18915">
    <property type="entry name" value="DUF5667"/>
    <property type="match status" value="1"/>
</dbReference>
<gene>
    <name evidence="3" type="ORF">MPEBLZ_04480</name>
</gene>
<name>A0A0P7ZZF9_9EURY</name>
<dbReference type="AlphaFoldDB" id="A0A0P7ZZF9"/>
<sequence length="238" mass="27449">MNTLRISVTGIILIAFAMNMIGTAQDDKMSPDELVDDIEEYNGSMGPDNIFYGLKLAFERLDESFTFNETEKLDKKVYHSKLRISEAKTELKKENNKGANKAFENYKEKINETEISVSGIMGNDSGIINAQKMIEKHQYVLERLLESHPNNTGLKSAYNNSVELEDKFEEKTRRKLERFQTEEGKHYLREGNLTKADIVDVLEIKTIEDEEDTNQEEMKKKVEENNTGYEEKSVENID</sequence>
<feature type="non-terminal residue" evidence="3">
    <location>
        <position position="238"/>
    </location>
</feature>
<organism evidence="3 4">
    <name type="scientific">Candidatus Methanoperedens nitratireducens</name>
    <dbReference type="NCBI Taxonomy" id="1392998"/>
    <lineage>
        <taxon>Archaea</taxon>
        <taxon>Methanobacteriati</taxon>
        <taxon>Methanobacteriota</taxon>
        <taxon>Stenosarchaea group</taxon>
        <taxon>Methanomicrobia</taxon>
        <taxon>Methanosarcinales</taxon>
        <taxon>ANME-2 cluster</taxon>
        <taxon>Candidatus Methanoperedentaceae</taxon>
        <taxon>Candidatus Methanoperedens</taxon>
    </lineage>
</organism>
<feature type="domain" description="DUF5667" evidence="2">
    <location>
        <begin position="47"/>
        <end position="150"/>
    </location>
</feature>
<comment type="caution">
    <text evidence="3">The sequence shown here is derived from an EMBL/GenBank/DDBJ whole genome shotgun (WGS) entry which is preliminary data.</text>
</comment>
<evidence type="ECO:0000313" key="4">
    <source>
        <dbReference type="Proteomes" id="UP000050360"/>
    </source>
</evidence>
<accession>A0A0P7ZZF9</accession>
<dbReference type="EMBL" id="LKCM01000475">
    <property type="protein sequence ID" value="KPQ40974.1"/>
    <property type="molecule type" value="Genomic_DNA"/>
</dbReference>
<evidence type="ECO:0000259" key="2">
    <source>
        <dbReference type="Pfam" id="PF18915"/>
    </source>
</evidence>
<dbReference type="Proteomes" id="UP000050360">
    <property type="component" value="Unassembled WGS sequence"/>
</dbReference>
<protein>
    <recommendedName>
        <fullName evidence="2">DUF5667 domain-containing protein</fullName>
    </recommendedName>
</protein>
<evidence type="ECO:0000256" key="1">
    <source>
        <dbReference type="SAM" id="MobiDB-lite"/>
    </source>
</evidence>
<dbReference type="InterPro" id="IPR043725">
    <property type="entry name" value="DUF5667"/>
</dbReference>
<reference evidence="3 4" key="1">
    <citation type="submission" date="2015-09" db="EMBL/GenBank/DDBJ databases">
        <title>A metagenomics-based metabolic model of nitrate-dependent anaerobic oxidation of methane by Methanoperedens-like archaea.</title>
        <authorList>
            <person name="Arshad A."/>
            <person name="Speth D.R."/>
            <person name="De Graaf R.M."/>
            <person name="Op Den Camp H.J."/>
            <person name="Jetten M.S."/>
            <person name="Welte C.U."/>
        </authorList>
    </citation>
    <scope>NUCLEOTIDE SEQUENCE [LARGE SCALE GENOMIC DNA]</scope>
</reference>
<proteinExistence type="predicted"/>